<dbReference type="PANTHER" id="PTHR43800">
    <property type="entry name" value="PEPTIDYL-LYSINE N-ACETYLTRANSFERASE YJAB"/>
    <property type="match status" value="1"/>
</dbReference>
<dbReference type="CDD" id="cd04301">
    <property type="entry name" value="NAT_SF"/>
    <property type="match status" value="1"/>
</dbReference>
<dbReference type="InterPro" id="IPR016181">
    <property type="entry name" value="Acyl_CoA_acyltransferase"/>
</dbReference>
<dbReference type="Proteomes" id="UP000886858">
    <property type="component" value="Unassembled WGS sequence"/>
</dbReference>
<dbReference type="SUPFAM" id="SSF55729">
    <property type="entry name" value="Acyl-CoA N-acyltransferases (Nat)"/>
    <property type="match status" value="1"/>
</dbReference>
<evidence type="ECO:0000313" key="4">
    <source>
        <dbReference type="EMBL" id="HJA91766.1"/>
    </source>
</evidence>
<sequence>MERVMEIWLNGNLEAHAFIPRKYWESNAEAVKEQLLEAEVFVCEKEGRIEGFAGLQGNYLAGIFVEAGYRSKGIGRELLNRVKETHPVFSLHVYAENERAVSFYRREGLKVVSREMEKDTGREEYTMEWRTSAARAEWCALAAGTE</sequence>
<dbReference type="Gene3D" id="3.40.630.30">
    <property type="match status" value="1"/>
</dbReference>
<reference evidence="4" key="1">
    <citation type="journal article" date="2021" name="PeerJ">
        <title>Extensive microbial diversity within the chicken gut microbiome revealed by metagenomics and culture.</title>
        <authorList>
            <person name="Gilroy R."/>
            <person name="Ravi A."/>
            <person name="Getino M."/>
            <person name="Pursley I."/>
            <person name="Horton D.L."/>
            <person name="Alikhan N.F."/>
            <person name="Baker D."/>
            <person name="Gharbi K."/>
            <person name="Hall N."/>
            <person name="Watson M."/>
            <person name="Adriaenssens E.M."/>
            <person name="Foster-Nyarko E."/>
            <person name="Jarju S."/>
            <person name="Secka A."/>
            <person name="Antonio M."/>
            <person name="Oren A."/>
            <person name="Chaudhuri R.R."/>
            <person name="La Ragione R."/>
            <person name="Hildebrand F."/>
            <person name="Pallen M.J."/>
        </authorList>
    </citation>
    <scope>NUCLEOTIDE SEQUENCE</scope>
    <source>
        <strain evidence="4">CHK179-7159</strain>
    </source>
</reference>
<keyword evidence="2 4" id="KW-0012">Acyltransferase</keyword>
<proteinExistence type="predicted"/>
<dbReference type="EC" id="2.3.1.-" evidence="4"/>
<dbReference type="GO" id="GO:0016747">
    <property type="term" value="F:acyltransferase activity, transferring groups other than amino-acyl groups"/>
    <property type="evidence" value="ECO:0007669"/>
    <property type="project" value="InterPro"/>
</dbReference>
<dbReference type="AlphaFoldDB" id="A0A9D2I2W8"/>
<evidence type="ECO:0000256" key="1">
    <source>
        <dbReference type="ARBA" id="ARBA00022679"/>
    </source>
</evidence>
<dbReference type="PANTHER" id="PTHR43800:SF1">
    <property type="entry name" value="PEPTIDYL-LYSINE N-ACETYLTRANSFERASE YJAB"/>
    <property type="match status" value="1"/>
</dbReference>
<name>A0A9D2I2W8_9FIRM</name>
<keyword evidence="1 4" id="KW-0808">Transferase</keyword>
<evidence type="ECO:0000256" key="2">
    <source>
        <dbReference type="ARBA" id="ARBA00023315"/>
    </source>
</evidence>
<reference evidence="4" key="2">
    <citation type="submission" date="2021-04" db="EMBL/GenBank/DDBJ databases">
        <authorList>
            <person name="Gilroy R."/>
        </authorList>
    </citation>
    <scope>NUCLEOTIDE SEQUENCE</scope>
    <source>
        <strain evidence="4">CHK179-7159</strain>
    </source>
</reference>
<evidence type="ECO:0000259" key="3">
    <source>
        <dbReference type="PROSITE" id="PS51186"/>
    </source>
</evidence>
<dbReference type="Pfam" id="PF13673">
    <property type="entry name" value="Acetyltransf_10"/>
    <property type="match status" value="1"/>
</dbReference>
<dbReference type="InterPro" id="IPR000182">
    <property type="entry name" value="GNAT_dom"/>
</dbReference>
<dbReference type="PROSITE" id="PS51186">
    <property type="entry name" value="GNAT"/>
    <property type="match status" value="1"/>
</dbReference>
<accession>A0A9D2I2W8</accession>
<gene>
    <name evidence="4" type="ORF">H9717_01380</name>
</gene>
<dbReference type="EMBL" id="DWYY01000015">
    <property type="protein sequence ID" value="HJA91766.1"/>
    <property type="molecule type" value="Genomic_DNA"/>
</dbReference>
<evidence type="ECO:0000313" key="5">
    <source>
        <dbReference type="Proteomes" id="UP000886858"/>
    </source>
</evidence>
<comment type="caution">
    <text evidence="4">The sequence shown here is derived from an EMBL/GenBank/DDBJ whole genome shotgun (WGS) entry which is preliminary data.</text>
</comment>
<protein>
    <submittedName>
        <fullName evidence="4">GNAT family N-acetyltransferase</fullName>
        <ecNumber evidence="4">2.3.1.-</ecNumber>
    </submittedName>
</protein>
<feature type="domain" description="N-acetyltransferase" evidence="3">
    <location>
        <begin position="2"/>
        <end position="132"/>
    </location>
</feature>
<organism evidence="4 5">
    <name type="scientific">Candidatus Eisenbergiella merdipullorum</name>
    <dbReference type="NCBI Taxonomy" id="2838553"/>
    <lineage>
        <taxon>Bacteria</taxon>
        <taxon>Bacillati</taxon>
        <taxon>Bacillota</taxon>
        <taxon>Clostridia</taxon>
        <taxon>Lachnospirales</taxon>
        <taxon>Lachnospiraceae</taxon>
        <taxon>Eisenbergiella</taxon>
    </lineage>
</organism>